<proteinExistence type="predicted"/>
<protein>
    <submittedName>
        <fullName evidence="2">Uncharacterized protein</fullName>
    </submittedName>
</protein>
<feature type="region of interest" description="Disordered" evidence="1">
    <location>
        <begin position="72"/>
        <end position="103"/>
    </location>
</feature>
<evidence type="ECO:0000313" key="3">
    <source>
        <dbReference type="Proteomes" id="UP000327294"/>
    </source>
</evidence>
<gene>
    <name evidence="2" type="ORF">F9278_15925</name>
</gene>
<evidence type="ECO:0000313" key="2">
    <source>
        <dbReference type="EMBL" id="QFQ97455.1"/>
    </source>
</evidence>
<dbReference type="EMBL" id="CP045096">
    <property type="protein sequence ID" value="QFQ97455.1"/>
    <property type="molecule type" value="Genomic_DNA"/>
</dbReference>
<dbReference type="Proteomes" id="UP000327294">
    <property type="component" value="Chromosome"/>
</dbReference>
<reference evidence="2 3" key="1">
    <citation type="submission" date="2019-10" db="EMBL/GenBank/DDBJ databases">
        <title>Streptomyces sp. strain GY16 isolated from leaves of Broussonetia papyrifera.</title>
        <authorList>
            <person name="Mo P."/>
        </authorList>
    </citation>
    <scope>NUCLEOTIDE SEQUENCE [LARGE SCALE GENOMIC DNA]</scope>
    <source>
        <strain evidence="2 3">GY16</strain>
    </source>
</reference>
<organism evidence="2 3">
    <name type="scientific">Streptomyces phaeolivaceus</name>
    <dbReference type="NCBI Taxonomy" id="2653200"/>
    <lineage>
        <taxon>Bacteria</taxon>
        <taxon>Bacillati</taxon>
        <taxon>Actinomycetota</taxon>
        <taxon>Actinomycetes</taxon>
        <taxon>Kitasatosporales</taxon>
        <taxon>Streptomycetaceae</taxon>
        <taxon>Streptomyces</taxon>
    </lineage>
</organism>
<dbReference type="KEGG" id="sphv:F9278_15925"/>
<dbReference type="RefSeq" id="WP_152168931.1">
    <property type="nucleotide sequence ID" value="NZ_CP045096.1"/>
</dbReference>
<sequence length="103" mass="10954">MAVYERGSGPHIAERVAPVLGSPEAERYATLAADPGSGWRCVKADPEEGGKQPPPERPTKAAVKDEWVAYARSRAKDSDEEAAIDGLTKDELIEKYGGEGDGA</sequence>
<feature type="region of interest" description="Disordered" evidence="1">
    <location>
        <begin position="34"/>
        <end position="60"/>
    </location>
</feature>
<feature type="compositionally biased region" description="Basic and acidic residues" evidence="1">
    <location>
        <begin position="87"/>
        <end position="103"/>
    </location>
</feature>
<accession>A0A5P8K2G9</accession>
<dbReference type="AlphaFoldDB" id="A0A5P8K2G9"/>
<name>A0A5P8K2G9_9ACTN</name>
<keyword evidence="3" id="KW-1185">Reference proteome</keyword>
<evidence type="ECO:0000256" key="1">
    <source>
        <dbReference type="SAM" id="MobiDB-lite"/>
    </source>
</evidence>